<accession>A0A845A5C3</accession>
<keyword evidence="2" id="KW-1185">Reference proteome</keyword>
<proteinExistence type="predicted"/>
<gene>
    <name evidence="1" type="ORF">GRI62_03940</name>
</gene>
<comment type="caution">
    <text evidence="1">The sequence shown here is derived from an EMBL/GenBank/DDBJ whole genome shotgun (WGS) entry which is preliminary data.</text>
</comment>
<dbReference type="EMBL" id="WTYH01000001">
    <property type="protein sequence ID" value="MXO92759.1"/>
    <property type="molecule type" value="Genomic_DNA"/>
</dbReference>
<dbReference type="Proteomes" id="UP000460626">
    <property type="component" value="Unassembled WGS sequence"/>
</dbReference>
<reference evidence="1 2" key="1">
    <citation type="submission" date="2019-12" db="EMBL/GenBank/DDBJ databases">
        <title>Genomic-based taxomic classification of the family Erythrobacteraceae.</title>
        <authorList>
            <person name="Xu L."/>
        </authorList>
    </citation>
    <scope>NUCLEOTIDE SEQUENCE [LARGE SCALE GENOMIC DNA]</scope>
    <source>
        <strain evidence="1 2">RC4-10-4</strain>
    </source>
</reference>
<dbReference type="AlphaFoldDB" id="A0A845A5C3"/>
<sequence>MTSTTDANLHAALRHFARHGLAAAQNAREQAVSAARAGDRQSFRTWLEICRVLDRRMARRLDRNALAAH</sequence>
<name>A0A845A5C3_9SPHN</name>
<dbReference type="OrthoDB" id="7510084at2"/>
<protein>
    <submittedName>
        <fullName evidence="1">Uncharacterized protein</fullName>
    </submittedName>
</protein>
<evidence type="ECO:0000313" key="2">
    <source>
        <dbReference type="Proteomes" id="UP000460626"/>
    </source>
</evidence>
<evidence type="ECO:0000313" key="1">
    <source>
        <dbReference type="EMBL" id="MXO92759.1"/>
    </source>
</evidence>
<organism evidence="1 2">
    <name type="scientific">Aurantiacibacter arachoides</name>
    <dbReference type="NCBI Taxonomy" id="1850444"/>
    <lineage>
        <taxon>Bacteria</taxon>
        <taxon>Pseudomonadati</taxon>
        <taxon>Pseudomonadota</taxon>
        <taxon>Alphaproteobacteria</taxon>
        <taxon>Sphingomonadales</taxon>
        <taxon>Erythrobacteraceae</taxon>
        <taxon>Aurantiacibacter</taxon>
    </lineage>
</organism>